<reference evidence="1 2" key="1">
    <citation type="submission" date="2021-06" db="EMBL/GenBank/DDBJ databases">
        <title>Complete genome of Haloferula helveola possessing various polysaccharide degrading enzymes.</title>
        <authorList>
            <person name="Takami H."/>
            <person name="Huang C."/>
            <person name="Hamasaki K."/>
        </authorList>
    </citation>
    <scope>NUCLEOTIDE SEQUENCE [LARGE SCALE GENOMIC DNA]</scope>
    <source>
        <strain evidence="1 2">CN-1</strain>
    </source>
</reference>
<dbReference type="InterPro" id="IPR029063">
    <property type="entry name" value="SAM-dependent_MTases_sf"/>
</dbReference>
<dbReference type="Pfam" id="PF06962">
    <property type="entry name" value="rRNA_methylase"/>
    <property type="match status" value="1"/>
</dbReference>
<dbReference type="EMBL" id="AP024702">
    <property type="protein sequence ID" value="BCX46383.1"/>
    <property type="molecule type" value="Genomic_DNA"/>
</dbReference>
<accession>A0ABM7RCL5</accession>
<protein>
    <submittedName>
        <fullName evidence="1">rRNA methylase</fullName>
    </submittedName>
</protein>
<organism evidence="1 2">
    <name type="scientific">Haloferula helveola</name>
    <dbReference type="NCBI Taxonomy" id="490095"/>
    <lineage>
        <taxon>Bacteria</taxon>
        <taxon>Pseudomonadati</taxon>
        <taxon>Verrucomicrobiota</taxon>
        <taxon>Verrucomicrobiia</taxon>
        <taxon>Verrucomicrobiales</taxon>
        <taxon>Verrucomicrobiaceae</taxon>
        <taxon>Haloferula</taxon>
    </lineage>
</organism>
<dbReference type="GO" id="GO:0008168">
    <property type="term" value="F:methyltransferase activity"/>
    <property type="evidence" value="ECO:0007669"/>
    <property type="project" value="UniProtKB-KW"/>
</dbReference>
<name>A0ABM7RCL5_9BACT</name>
<keyword evidence="2" id="KW-1185">Reference proteome</keyword>
<evidence type="ECO:0000313" key="1">
    <source>
        <dbReference type="EMBL" id="BCX46383.1"/>
    </source>
</evidence>
<dbReference type="CDD" id="cd02440">
    <property type="entry name" value="AdoMet_MTases"/>
    <property type="match status" value="1"/>
</dbReference>
<dbReference type="InterPro" id="IPR010719">
    <property type="entry name" value="MnmM_MeTrfase"/>
</dbReference>
<dbReference type="Gene3D" id="3.40.50.150">
    <property type="entry name" value="Vaccinia Virus protein VP39"/>
    <property type="match status" value="1"/>
</dbReference>
<evidence type="ECO:0000313" key="2">
    <source>
        <dbReference type="Proteomes" id="UP001374893"/>
    </source>
</evidence>
<dbReference type="Proteomes" id="UP001374893">
    <property type="component" value="Chromosome"/>
</dbReference>
<dbReference type="SUPFAM" id="SSF53335">
    <property type="entry name" value="S-adenosyl-L-methionine-dependent methyltransferases"/>
    <property type="match status" value="1"/>
</dbReference>
<dbReference type="PANTHER" id="PTHR35276:SF1">
    <property type="entry name" value="TRNA (MNM(5)S(2)U34)-METHYLTRANSFERASE, CHLOROPLASTIC"/>
    <property type="match status" value="1"/>
</dbReference>
<dbReference type="GO" id="GO:0032259">
    <property type="term" value="P:methylation"/>
    <property type="evidence" value="ECO:0007669"/>
    <property type="project" value="UniProtKB-KW"/>
</dbReference>
<sequence>MGPVKRPTQLAHEVIAAAVGPGDTVVDATAGNGHDTLFLARLVGQGGKVVAFDIQEEAVESTRRRLGDAGMEGHVTLHRESHTAMTSRLEPGAAAAVMFNLGYLPGGDHALITEAGETIEALEAAMTVLRPGGLITVVCYPGHAGGDDEAAAVVGWAKRHGGVLHPQAREGAPFLVVVERRS</sequence>
<dbReference type="RefSeq" id="WP_425510998.1">
    <property type="nucleotide sequence ID" value="NZ_AP024702.1"/>
</dbReference>
<gene>
    <name evidence="1" type="ORF">HAHE_02910</name>
</gene>
<keyword evidence="1" id="KW-0489">Methyltransferase</keyword>
<dbReference type="PANTHER" id="PTHR35276">
    <property type="entry name" value="S-ADENOSYL-L-METHIONINE-DEPENDENT METHYLTRANSFERASES SUPERFAMILY PROTEIN"/>
    <property type="match status" value="1"/>
</dbReference>
<keyword evidence="1" id="KW-0808">Transferase</keyword>
<proteinExistence type="predicted"/>